<evidence type="ECO:0000313" key="16">
    <source>
        <dbReference type="EMBL" id="AUM13714.1"/>
    </source>
</evidence>
<dbReference type="PROSITE" id="PS50109">
    <property type="entry name" value="HIS_KIN"/>
    <property type="match status" value="1"/>
</dbReference>
<evidence type="ECO:0000256" key="10">
    <source>
        <dbReference type="ARBA" id="ARBA00068150"/>
    </source>
</evidence>
<dbReference type="PRINTS" id="PR00344">
    <property type="entry name" value="BCTRLSENSOR"/>
</dbReference>
<accession>A0A2K9LSA6</accession>
<dbReference type="PANTHER" id="PTHR45339">
    <property type="entry name" value="HYBRID SIGNAL TRANSDUCTION HISTIDINE KINASE J"/>
    <property type="match status" value="1"/>
</dbReference>
<dbReference type="SMART" id="SM00387">
    <property type="entry name" value="HATPase_c"/>
    <property type="match status" value="1"/>
</dbReference>
<feature type="domain" description="Response regulatory" evidence="15">
    <location>
        <begin position="811"/>
        <end position="929"/>
    </location>
</feature>
<feature type="transmembrane region" description="Helical" evidence="13">
    <location>
        <begin position="300"/>
        <end position="320"/>
    </location>
</feature>
<dbReference type="InterPro" id="IPR004358">
    <property type="entry name" value="Sig_transdc_His_kin-like_C"/>
</dbReference>
<comment type="catalytic activity">
    <reaction evidence="1">
        <text>ATP + protein L-histidine = ADP + protein N-phospho-L-histidine.</text>
        <dbReference type="EC" id="2.7.13.3"/>
    </reaction>
</comment>
<dbReference type="EMBL" id="CP022684">
    <property type="protein sequence ID" value="AUM13714.1"/>
    <property type="molecule type" value="Genomic_DNA"/>
</dbReference>
<dbReference type="InterPro" id="IPR011006">
    <property type="entry name" value="CheY-like_superfamily"/>
</dbReference>
<dbReference type="Pfam" id="PF00512">
    <property type="entry name" value="HisKA"/>
    <property type="match status" value="1"/>
</dbReference>
<dbReference type="InterPro" id="IPR036097">
    <property type="entry name" value="HisK_dim/P_sf"/>
</dbReference>
<dbReference type="GO" id="GO:0005524">
    <property type="term" value="F:ATP binding"/>
    <property type="evidence" value="ECO:0007669"/>
    <property type="project" value="UniProtKB-KW"/>
</dbReference>
<dbReference type="FunFam" id="3.30.565.10:FF:000010">
    <property type="entry name" value="Sensor histidine kinase RcsC"/>
    <property type="match status" value="1"/>
</dbReference>
<feature type="modified residue" description="4-aspartylphosphate" evidence="11">
    <location>
        <position position="862"/>
    </location>
</feature>
<evidence type="ECO:0000256" key="8">
    <source>
        <dbReference type="ARBA" id="ARBA00023012"/>
    </source>
</evidence>
<dbReference type="Gene3D" id="3.40.50.2300">
    <property type="match status" value="1"/>
</dbReference>
<feature type="transmembrane region" description="Helical" evidence="13">
    <location>
        <begin position="205"/>
        <end position="225"/>
    </location>
</feature>
<dbReference type="Pfam" id="PF00072">
    <property type="entry name" value="Response_reg"/>
    <property type="match status" value="1"/>
</dbReference>
<keyword evidence="3 11" id="KW-0597">Phosphoprotein</keyword>
<evidence type="ECO:0000256" key="4">
    <source>
        <dbReference type="ARBA" id="ARBA00022679"/>
    </source>
</evidence>
<proteinExistence type="predicted"/>
<sequence>MHLFRINNFRLGPTTVAQGLLSLLVILSGIGLAYAHTASVTRSQIQLDHHFTYESAAHSTSFLLDSSQKMDLQDVIQANKWKQMDRGYTNFGFTQDHLWLRLTLHNEGPKQTYIARLEYPLLDHIQFYQPDADGQYFALETGDQLPFSSRPLKDRYFSFPVELDSGQSKTLYWRVNSRDTLIVPLTVATQDAYETDQLHSMMLFGMYYGAILVILFINSFLFFFLRQKAQVYYVALLANYAIVELSLNGTGNVYLWGDIPEFTKFVRPFAIGLLSILTVKLTKSYFGLRTLRLGRINVEPLIIIVGVTAMITSLLVPFSWAIQISMLAMVIVTPYVLTVALYQLYLRKNAARYYITGWIGFLVGGLLNILRAFDLIEVSFISTYGSQIGSLFTLVILNMGLTNQFREFQRNSEQSKERIIRQQEVLNKQLDHAVTERTQELEAQKQEADNARMIAEQALATKSQFLATMSHEIRTPMNGVLGITQILMDTPLNSHQRHLISTIKHSGDTLVSIINDILDYSKIEAGKLSTEKIELNLRNLLDECIELFSCATAEKQIRLILSVTPETPITVMGDPTRLRQIIINLLGNAVKFTDKGYVALKAHFDKSHSQLRITIIDTGIGISDEQQQKLFQSFSQADSSTTRKFGGTGLGLAISKSLTQLMGGCIGLKSTAGKGSEFWLELPCKAIIYPEPNPALKGKQILILDPLPAAVNGVAAALTAYGVITFTERDEFSPERLDLVIQHLHQPASLRRFSCPTLILRPLQEAAPNNAANIQDPCTHSQLIQAVLRQLTGREQPVTSRYEVTDFSDLKVLVAEDNAVNQMVVKGLLKKFNIVPDLANDGLEAIHCVQSAPEPYDLILMDCEMPNLDGYQATTQLRHLPQCSHTRIVGLSAHAMQEHREAGLKAGMNDFLTKPLAIETLAEELAITCSLRPVDSLPK</sequence>
<evidence type="ECO:0000256" key="3">
    <source>
        <dbReference type="ARBA" id="ARBA00022553"/>
    </source>
</evidence>
<evidence type="ECO:0000256" key="2">
    <source>
        <dbReference type="ARBA" id="ARBA00012438"/>
    </source>
</evidence>
<dbReference type="CDD" id="cd16922">
    <property type="entry name" value="HATPase_EvgS-ArcB-TorS-like"/>
    <property type="match status" value="1"/>
</dbReference>
<dbReference type="Gene3D" id="3.30.565.10">
    <property type="entry name" value="Histidine kinase-like ATPase, C-terminal domain"/>
    <property type="match status" value="1"/>
</dbReference>
<dbReference type="SMART" id="SM00448">
    <property type="entry name" value="REC"/>
    <property type="match status" value="1"/>
</dbReference>
<dbReference type="SUPFAM" id="SSF55874">
    <property type="entry name" value="ATPase domain of HSP90 chaperone/DNA topoisomerase II/histidine kinase"/>
    <property type="match status" value="1"/>
</dbReference>
<evidence type="ECO:0000256" key="7">
    <source>
        <dbReference type="ARBA" id="ARBA00022840"/>
    </source>
</evidence>
<feature type="coiled-coil region" evidence="12">
    <location>
        <begin position="427"/>
        <end position="461"/>
    </location>
</feature>
<dbReference type="CDD" id="cd17546">
    <property type="entry name" value="REC_hyHK_CKI1_RcsC-like"/>
    <property type="match status" value="1"/>
</dbReference>
<dbReference type="PROSITE" id="PS50110">
    <property type="entry name" value="RESPONSE_REGULATORY"/>
    <property type="match status" value="1"/>
</dbReference>
<dbReference type="SUPFAM" id="SSF47384">
    <property type="entry name" value="Homodimeric domain of signal transducing histidine kinase"/>
    <property type="match status" value="1"/>
</dbReference>
<feature type="transmembrane region" description="Helical" evidence="13">
    <location>
        <begin position="232"/>
        <end position="257"/>
    </location>
</feature>
<keyword evidence="12" id="KW-0175">Coiled coil</keyword>
<evidence type="ECO:0000256" key="12">
    <source>
        <dbReference type="SAM" id="Coils"/>
    </source>
</evidence>
<keyword evidence="4" id="KW-0808">Transferase</keyword>
<evidence type="ECO:0000256" key="1">
    <source>
        <dbReference type="ARBA" id="ARBA00000085"/>
    </source>
</evidence>
<name>A0A2K9LSA6_9GAMM</name>
<evidence type="ECO:0000256" key="6">
    <source>
        <dbReference type="ARBA" id="ARBA00022777"/>
    </source>
</evidence>
<dbReference type="Pfam" id="PF02518">
    <property type="entry name" value="HATPase_c"/>
    <property type="match status" value="1"/>
</dbReference>
<keyword evidence="5" id="KW-0547">Nucleotide-binding</keyword>
<dbReference type="InterPro" id="IPR005467">
    <property type="entry name" value="His_kinase_dom"/>
</dbReference>
<keyword evidence="13" id="KW-0812">Transmembrane</keyword>
<keyword evidence="8" id="KW-0902">Two-component regulatory system</keyword>
<feature type="transmembrane region" description="Helical" evidence="13">
    <location>
        <begin position="269"/>
        <end position="288"/>
    </location>
</feature>
<dbReference type="GO" id="GO:0000155">
    <property type="term" value="F:phosphorelay sensor kinase activity"/>
    <property type="evidence" value="ECO:0007669"/>
    <property type="project" value="InterPro"/>
</dbReference>
<dbReference type="InterPro" id="IPR011623">
    <property type="entry name" value="7TMR_DISM_rcpt_extracell_dom1"/>
</dbReference>
<dbReference type="PANTHER" id="PTHR45339:SF1">
    <property type="entry name" value="HYBRID SIGNAL TRANSDUCTION HISTIDINE KINASE J"/>
    <property type="match status" value="1"/>
</dbReference>
<organism evidence="16 17">
    <name type="scientific">Ketobacter alkanivorans</name>
    <dbReference type="NCBI Taxonomy" id="1917421"/>
    <lineage>
        <taxon>Bacteria</taxon>
        <taxon>Pseudomonadati</taxon>
        <taxon>Pseudomonadota</taxon>
        <taxon>Gammaproteobacteria</taxon>
        <taxon>Pseudomonadales</taxon>
        <taxon>Ketobacteraceae</taxon>
        <taxon>Ketobacter</taxon>
    </lineage>
</organism>
<dbReference type="Gene3D" id="1.10.287.130">
    <property type="match status" value="1"/>
</dbReference>
<evidence type="ECO:0000259" key="15">
    <source>
        <dbReference type="PROSITE" id="PS50110"/>
    </source>
</evidence>
<dbReference type="AlphaFoldDB" id="A0A2K9LSA6"/>
<evidence type="ECO:0000259" key="14">
    <source>
        <dbReference type="PROSITE" id="PS50109"/>
    </source>
</evidence>
<dbReference type="Proteomes" id="UP000235116">
    <property type="component" value="Chromosome"/>
</dbReference>
<keyword evidence="6" id="KW-0418">Kinase</keyword>
<evidence type="ECO:0000313" key="17">
    <source>
        <dbReference type="Proteomes" id="UP000235116"/>
    </source>
</evidence>
<dbReference type="InterPro" id="IPR036890">
    <property type="entry name" value="HATPase_C_sf"/>
</dbReference>
<feature type="transmembrane region" description="Helical" evidence="13">
    <location>
        <begin position="353"/>
        <end position="373"/>
    </location>
</feature>
<dbReference type="InterPro" id="IPR003594">
    <property type="entry name" value="HATPase_dom"/>
</dbReference>
<evidence type="ECO:0000256" key="9">
    <source>
        <dbReference type="ARBA" id="ARBA00064003"/>
    </source>
</evidence>
<dbReference type="Pfam" id="PF07695">
    <property type="entry name" value="7TMR-DISM_7TM"/>
    <property type="match status" value="1"/>
</dbReference>
<dbReference type="SMART" id="SM00388">
    <property type="entry name" value="HisKA"/>
    <property type="match status" value="1"/>
</dbReference>
<dbReference type="InterPro" id="IPR003661">
    <property type="entry name" value="HisK_dim/P_dom"/>
</dbReference>
<evidence type="ECO:0000256" key="11">
    <source>
        <dbReference type="PROSITE-ProRule" id="PRU00169"/>
    </source>
</evidence>
<dbReference type="SUPFAM" id="SSF52172">
    <property type="entry name" value="CheY-like"/>
    <property type="match status" value="1"/>
</dbReference>
<dbReference type="FunFam" id="1.10.287.130:FF:000002">
    <property type="entry name" value="Two-component osmosensing histidine kinase"/>
    <property type="match status" value="1"/>
</dbReference>
<dbReference type="CDD" id="cd00082">
    <property type="entry name" value="HisKA"/>
    <property type="match status" value="1"/>
</dbReference>
<reference evidence="17" key="1">
    <citation type="submission" date="2017-08" db="EMBL/GenBank/DDBJ databases">
        <title>Direct submision.</title>
        <authorList>
            <person name="Kim S.-J."/>
            <person name="Rhee S.-K."/>
        </authorList>
    </citation>
    <scope>NUCLEOTIDE SEQUENCE [LARGE SCALE GENOMIC DNA]</scope>
    <source>
        <strain evidence="17">GI5</strain>
    </source>
</reference>
<keyword evidence="17" id="KW-1185">Reference proteome</keyword>
<keyword evidence="13" id="KW-1133">Transmembrane helix</keyword>
<protein>
    <recommendedName>
        <fullName evidence="10">Sensory/regulatory protein RpfC</fullName>
        <ecNumber evidence="2">2.7.13.3</ecNumber>
    </recommendedName>
</protein>
<dbReference type="Gene3D" id="2.60.40.2380">
    <property type="match status" value="1"/>
</dbReference>
<dbReference type="InterPro" id="IPR011622">
    <property type="entry name" value="7TMR_DISM_rcpt_extracell_dom2"/>
</dbReference>
<dbReference type="Pfam" id="PF07696">
    <property type="entry name" value="7TMR-DISMED2"/>
    <property type="match status" value="1"/>
</dbReference>
<gene>
    <name evidence="16" type="ORF">Kalk_15360</name>
</gene>
<evidence type="ECO:0000256" key="13">
    <source>
        <dbReference type="SAM" id="Phobius"/>
    </source>
</evidence>
<dbReference type="KEGG" id="kak:Kalk_15360"/>
<keyword evidence="7" id="KW-0067">ATP-binding</keyword>
<feature type="domain" description="Histidine kinase" evidence="14">
    <location>
        <begin position="468"/>
        <end position="686"/>
    </location>
</feature>
<dbReference type="EC" id="2.7.13.3" evidence="2"/>
<evidence type="ECO:0000256" key="5">
    <source>
        <dbReference type="ARBA" id="ARBA00022741"/>
    </source>
</evidence>
<keyword evidence="13" id="KW-0472">Membrane</keyword>
<comment type="subunit">
    <text evidence="9">At low DSF concentrations, interacts with RpfF.</text>
</comment>
<feature type="transmembrane region" description="Helical" evidence="13">
    <location>
        <begin position="326"/>
        <end position="346"/>
    </location>
</feature>
<dbReference type="InterPro" id="IPR001789">
    <property type="entry name" value="Sig_transdc_resp-reg_receiver"/>
</dbReference>